<dbReference type="PATRIC" id="fig|320787.5.peg.1534"/>
<accession>A0A0H4P8M2</accession>
<reference evidence="2 3" key="1">
    <citation type="submission" date="2015-07" db="EMBL/GenBank/DDBJ databases">
        <authorList>
            <person name="Kim K.M."/>
        </authorList>
    </citation>
    <scope>NUCLEOTIDE SEQUENCE [LARGE SCALE GENOMIC DNA]</scope>
    <source>
        <strain evidence="2 3">KCTC 12363</strain>
    </source>
</reference>
<dbReference type="RefSeq" id="WP_048641245.1">
    <property type="nucleotide sequence ID" value="NZ_CP012040.1"/>
</dbReference>
<protein>
    <submittedName>
        <fullName evidence="2">Uncharacterized protein</fullName>
    </submittedName>
</protein>
<gene>
    <name evidence="2" type="ORF">CA2015_1394</name>
</gene>
<dbReference type="InterPro" id="IPR027417">
    <property type="entry name" value="P-loop_NTPase"/>
</dbReference>
<dbReference type="AlphaFoldDB" id="A0A0H4P8M2"/>
<keyword evidence="3" id="KW-1185">Reference proteome</keyword>
<evidence type="ECO:0000313" key="2">
    <source>
        <dbReference type="EMBL" id="AKP50836.1"/>
    </source>
</evidence>
<sequence>MKQDLNKVLRYIEENIRVTDQTTIEYLDPKGHIERLGSRQNQVIYGRRGSGKSLLLKSLKLNNESKFCITINLDDFKDISFPDSIIQVLRIIIKQLSKRVDKEYKWYQLNRWKKAIKIQRDLSKYLKTLNERLNNPDLYEEASRTKTGSKLSGEAKSGYAGSEAKVGTELSEEQEFSKTIKINKLNILRNELTDFKELIERTTEFINNDIFLILDDFYFIRKSDQPYFADFFHRISKNTRLYLKIATIKHRSSLYIQGETYIGMEIRHDGQSLNLDYSLENFNAMVSFMKDLLNYVNKKVDVDLNYDKLFTPNAFRFLCLSSGGVPRDFFASFLSIGNKIINGQQSITKPMVIETSIEDLPYKLEAFKTDSQEEKEILEHYLQYIQNIIITEKRWNSFLVSNTDITKYPQINQAIKELVDLRLLHLANSNTSCAPSDGIRYSSYLVDIGLFPNSNPRKFNQVEPGQKDEKGREDKLRSAPKINLENFKDFIEGKKLKKNLKVTD</sequence>
<proteinExistence type="predicted"/>
<dbReference type="Gene3D" id="3.40.50.300">
    <property type="entry name" value="P-loop containing nucleotide triphosphate hydrolases"/>
    <property type="match status" value="1"/>
</dbReference>
<feature type="compositionally biased region" description="Basic and acidic residues" evidence="1">
    <location>
        <begin position="465"/>
        <end position="477"/>
    </location>
</feature>
<dbReference type="KEGG" id="camu:CA2015_1394"/>
<evidence type="ECO:0000313" key="3">
    <source>
        <dbReference type="Proteomes" id="UP000036520"/>
    </source>
</evidence>
<dbReference type="STRING" id="320787.CA2015_1394"/>
<dbReference type="EMBL" id="CP012040">
    <property type="protein sequence ID" value="AKP50836.1"/>
    <property type="molecule type" value="Genomic_DNA"/>
</dbReference>
<dbReference type="Proteomes" id="UP000036520">
    <property type="component" value="Chromosome"/>
</dbReference>
<evidence type="ECO:0000256" key="1">
    <source>
        <dbReference type="SAM" id="MobiDB-lite"/>
    </source>
</evidence>
<dbReference type="SUPFAM" id="SSF52540">
    <property type="entry name" value="P-loop containing nucleoside triphosphate hydrolases"/>
    <property type="match status" value="1"/>
</dbReference>
<name>A0A0H4P8M2_9BACT</name>
<feature type="region of interest" description="Disordered" evidence="1">
    <location>
        <begin position="457"/>
        <end position="478"/>
    </location>
</feature>
<organism evidence="2 3">
    <name type="scientific">Cyclobacterium amurskyense</name>
    <dbReference type="NCBI Taxonomy" id="320787"/>
    <lineage>
        <taxon>Bacteria</taxon>
        <taxon>Pseudomonadati</taxon>
        <taxon>Bacteroidota</taxon>
        <taxon>Cytophagia</taxon>
        <taxon>Cytophagales</taxon>
        <taxon>Cyclobacteriaceae</taxon>
        <taxon>Cyclobacterium</taxon>
    </lineage>
</organism>
<dbReference type="OrthoDB" id="8432819at2"/>